<dbReference type="EMBL" id="CP002069">
    <property type="protein sequence ID" value="ADI73181.1"/>
    <property type="molecule type" value="Genomic_DNA"/>
</dbReference>
<feature type="domain" description="Aspartate/glutamate/uridylate kinase" evidence="1">
    <location>
        <begin position="7"/>
        <end position="175"/>
    </location>
</feature>
<sequence>MDNITEIVNHVIEYINTTSEEMKSVVIVPGGGIFADCVRDISKKYHISNDASHWIAIASMEQYAYYIIDKTGLESIDTLSELYSGIMVLKPYQYLKNNDELPHGWNVTSDTIGAWIAKKLDASFVKITDVDGIFKEQSLVSEINASDIDKSGLSCTDKYMPEFLKDNRMNCYIVNGYHPERITAALRNKPVTGTYIKGNI</sequence>
<dbReference type="SUPFAM" id="SSF53633">
    <property type="entry name" value="Carbamate kinase-like"/>
    <property type="match status" value="1"/>
</dbReference>
<protein>
    <submittedName>
        <fullName evidence="2">Aspartate/glutamate/uridylate kinase</fullName>
    </submittedName>
</protein>
<dbReference type="PIRSF" id="PIRSF004857">
    <property type="entry name" value="Kin_aa_kin"/>
    <property type="match status" value="1"/>
</dbReference>
<dbReference type="InterPro" id="IPR001048">
    <property type="entry name" value="Asp/Glu/Uridylate_kinase"/>
</dbReference>
<keyword evidence="3" id="KW-1185">Reference proteome</keyword>
<dbReference type="STRING" id="644295.Metev_0253"/>
<dbReference type="Pfam" id="PF00696">
    <property type="entry name" value="AA_kinase"/>
    <property type="match status" value="1"/>
</dbReference>
<evidence type="ECO:0000313" key="2">
    <source>
        <dbReference type="EMBL" id="ADI73181.1"/>
    </source>
</evidence>
<evidence type="ECO:0000313" key="3">
    <source>
        <dbReference type="Proteomes" id="UP000000391"/>
    </source>
</evidence>
<keyword evidence="2" id="KW-0808">Transferase</keyword>
<dbReference type="AlphaFoldDB" id="D7E6F9"/>
<dbReference type="GO" id="GO:0016301">
    <property type="term" value="F:kinase activity"/>
    <property type="evidence" value="ECO:0007669"/>
    <property type="project" value="UniProtKB-KW"/>
</dbReference>
<evidence type="ECO:0000259" key="1">
    <source>
        <dbReference type="Pfam" id="PF00696"/>
    </source>
</evidence>
<dbReference type="InterPro" id="IPR036393">
    <property type="entry name" value="AceGlu_kinase-like_sf"/>
</dbReference>
<keyword evidence="2" id="KW-0418">Kinase</keyword>
<accession>D7E6F9</accession>
<reference evidence="2 3" key="1">
    <citation type="submission" date="2010-06" db="EMBL/GenBank/DDBJ databases">
        <title>Complete sequence chromosome of Methanohalobium evestigatum Z-7303.</title>
        <authorList>
            <consortium name="US DOE Joint Genome Institute"/>
            <person name="Lucas S."/>
            <person name="Copeland A."/>
            <person name="Lapidus A."/>
            <person name="Cheng J.-F."/>
            <person name="Bruce D."/>
            <person name="Goodwin L."/>
            <person name="Pitluck S."/>
            <person name="Saunders E."/>
            <person name="Detter J.C."/>
            <person name="Han C."/>
            <person name="Tapia R."/>
            <person name="Land M."/>
            <person name="Hauser L."/>
            <person name="Kyrpides N."/>
            <person name="Mikhailova N."/>
            <person name="Sieprawska-Lupa M."/>
            <person name="Whitman W.B."/>
            <person name="Anderson I."/>
            <person name="Woyke T."/>
        </authorList>
    </citation>
    <scope>NUCLEOTIDE SEQUENCE [LARGE SCALE GENOMIC DNA]</scope>
    <source>
        <strain evidence="3">ATCC BAA-1072 / DSM 3721 / NBRC 107634 / OCM 161 / Z-7303</strain>
    </source>
</reference>
<dbReference type="KEGG" id="mev:Metev_0253"/>
<gene>
    <name evidence="2" type="ordered locus">Metev_0253</name>
</gene>
<dbReference type="Gene3D" id="3.40.1160.10">
    <property type="entry name" value="Acetylglutamate kinase-like"/>
    <property type="match status" value="1"/>
</dbReference>
<organism evidence="2 3">
    <name type="scientific">Methanohalobium evestigatum (strain ATCC BAA-1072 / DSM 3721 / NBRC 107634 / OCM 161 / Z-7303)</name>
    <dbReference type="NCBI Taxonomy" id="644295"/>
    <lineage>
        <taxon>Archaea</taxon>
        <taxon>Methanobacteriati</taxon>
        <taxon>Methanobacteriota</taxon>
        <taxon>Stenosarchaea group</taxon>
        <taxon>Methanomicrobia</taxon>
        <taxon>Methanosarcinales</taxon>
        <taxon>Methanosarcinaceae</taxon>
        <taxon>Methanohalobium</taxon>
    </lineage>
</organism>
<dbReference type="Proteomes" id="UP000000391">
    <property type="component" value="Chromosome"/>
</dbReference>
<dbReference type="InterPro" id="IPR011375">
    <property type="entry name" value="MfnE"/>
</dbReference>
<dbReference type="HOGENOM" id="CLU_089197_0_0_2"/>
<proteinExistence type="predicted"/>
<name>D7E6F9_METEZ</name>